<dbReference type="SUPFAM" id="SSF53300">
    <property type="entry name" value="vWA-like"/>
    <property type="match status" value="1"/>
</dbReference>
<dbReference type="InterPro" id="IPR036465">
    <property type="entry name" value="vWFA_dom_sf"/>
</dbReference>
<dbReference type="Pfam" id="PF00092">
    <property type="entry name" value="VWA"/>
    <property type="match status" value="1"/>
</dbReference>
<dbReference type="InterPro" id="IPR002035">
    <property type="entry name" value="VWF_A"/>
</dbReference>
<evidence type="ECO:0000256" key="1">
    <source>
        <dbReference type="SAM" id="SignalP"/>
    </source>
</evidence>
<dbReference type="AlphaFoldDB" id="A0A7S1VUL0"/>
<organism evidence="3">
    <name type="scientific">Grammatophora oceanica</name>
    <dbReference type="NCBI Taxonomy" id="210454"/>
    <lineage>
        <taxon>Eukaryota</taxon>
        <taxon>Sar</taxon>
        <taxon>Stramenopiles</taxon>
        <taxon>Ochrophyta</taxon>
        <taxon>Bacillariophyta</taxon>
        <taxon>Fragilariophyceae</taxon>
        <taxon>Fragilariophycidae</taxon>
        <taxon>Rhabdonematales</taxon>
        <taxon>Grammatophoraceae</taxon>
        <taxon>Grammatophora</taxon>
    </lineage>
</organism>
<feature type="signal peptide" evidence="1">
    <location>
        <begin position="1"/>
        <end position="23"/>
    </location>
</feature>
<sequence length="457" mass="49675">MRYTFVAFLSIHALWHQAVIVVADDRCPDGGPAILIDFDTLPSMVETTPGMVVSDEWLPVGVSMEGRRRIQGNSFDTDQALRLFDSANPTGGDFDLGSPNEDCSGCGSEGLSCPGVAEEAWKESASTTNCNEQKRILIVDSGLEEPKDHRVGGDIIFRFTVPVTRILSFGVMDIQPSGDPTVPGPSASTYSVFDAITGMRREKEKLMGLGDNSLQEIQPTYGSESADSMIERLKLDLRGTAGVTKLEYCVSPNALPLAAVTPTMETMETTSIETTMAEAGTTCDDQLDLVKICLAMDEPFKDDTQFAMSLLSQIDSRSLGEGKYGSIFFDSTGVETNSRTRTPNMRSALSLCERFLADKDDAKKVMVVLTSGDPFSPALRRSTLVRARIAKQRHGILVVPVAIGDAVDLDFMKELASNDPNNDSEALFVEADFDTIDREMDQLLSIIACNRKSVSVV</sequence>
<evidence type="ECO:0000259" key="2">
    <source>
        <dbReference type="PROSITE" id="PS50234"/>
    </source>
</evidence>
<protein>
    <recommendedName>
        <fullName evidence="2">VWFA domain-containing protein</fullName>
    </recommendedName>
</protein>
<dbReference type="EMBL" id="HBGK01050184">
    <property type="protein sequence ID" value="CAD9310209.1"/>
    <property type="molecule type" value="Transcribed_RNA"/>
</dbReference>
<evidence type="ECO:0000313" key="3">
    <source>
        <dbReference type="EMBL" id="CAD9310209.1"/>
    </source>
</evidence>
<feature type="chain" id="PRO_5031034940" description="VWFA domain-containing protein" evidence="1">
    <location>
        <begin position="24"/>
        <end position="457"/>
    </location>
</feature>
<gene>
    <name evidence="3" type="ORF">GOCE00092_LOCUS26379</name>
</gene>
<feature type="domain" description="VWFA" evidence="2">
    <location>
        <begin position="354"/>
        <end position="443"/>
    </location>
</feature>
<proteinExistence type="predicted"/>
<keyword evidence="1" id="KW-0732">Signal</keyword>
<name>A0A7S1VUL0_9STRA</name>
<dbReference type="PROSITE" id="PS50234">
    <property type="entry name" value="VWFA"/>
    <property type="match status" value="1"/>
</dbReference>
<reference evidence="3" key="1">
    <citation type="submission" date="2021-01" db="EMBL/GenBank/DDBJ databases">
        <authorList>
            <person name="Corre E."/>
            <person name="Pelletier E."/>
            <person name="Niang G."/>
            <person name="Scheremetjew M."/>
            <person name="Finn R."/>
            <person name="Kale V."/>
            <person name="Holt S."/>
            <person name="Cochrane G."/>
            <person name="Meng A."/>
            <person name="Brown T."/>
            <person name="Cohen L."/>
        </authorList>
    </citation>
    <scope>NUCLEOTIDE SEQUENCE</scope>
    <source>
        <strain evidence="3">CCMP 410</strain>
    </source>
</reference>
<dbReference type="Gene3D" id="3.40.50.410">
    <property type="entry name" value="von Willebrand factor, type A domain"/>
    <property type="match status" value="1"/>
</dbReference>
<accession>A0A7S1VUL0</accession>